<name>A0ABW5U4V3_9RHOB</name>
<keyword evidence="4" id="KW-0449">Lipoprotein</keyword>
<keyword evidence="3" id="KW-0564">Palmitate</keyword>
<proteinExistence type="predicted"/>
<organism evidence="7 8">
    <name type="scientific">Sulfitobacter aestuarii</name>
    <dbReference type="NCBI Taxonomy" id="2161676"/>
    <lineage>
        <taxon>Bacteria</taxon>
        <taxon>Pseudomonadati</taxon>
        <taxon>Pseudomonadota</taxon>
        <taxon>Alphaproteobacteria</taxon>
        <taxon>Rhodobacterales</taxon>
        <taxon>Roseobacteraceae</taxon>
        <taxon>Sulfitobacter</taxon>
    </lineage>
</organism>
<keyword evidence="1 5" id="KW-0732">Signal</keyword>
<evidence type="ECO:0000256" key="3">
    <source>
        <dbReference type="ARBA" id="ARBA00023139"/>
    </source>
</evidence>
<gene>
    <name evidence="7" type="ORF">ACFSUD_15115</name>
</gene>
<sequence>MRFVFTALTCSAMALPATAETTLNLSLGTADSVETIEYECEEAGPLRVQYVNAGPNALALMEIDGAARIFVNVVSGSGARYVSGADTLSTKGRSAILENQLDGTNLGCEQTADAPGE</sequence>
<feature type="chain" id="PRO_5045930209" evidence="5">
    <location>
        <begin position="20"/>
        <end position="117"/>
    </location>
</feature>
<evidence type="ECO:0000256" key="2">
    <source>
        <dbReference type="ARBA" id="ARBA00023136"/>
    </source>
</evidence>
<dbReference type="RefSeq" id="WP_386375340.1">
    <property type="nucleotide sequence ID" value="NZ_JBHUMP010000015.1"/>
</dbReference>
<evidence type="ECO:0000313" key="8">
    <source>
        <dbReference type="Proteomes" id="UP001597474"/>
    </source>
</evidence>
<dbReference type="Pfam" id="PF09864">
    <property type="entry name" value="MliC"/>
    <property type="match status" value="1"/>
</dbReference>
<evidence type="ECO:0000256" key="4">
    <source>
        <dbReference type="ARBA" id="ARBA00023288"/>
    </source>
</evidence>
<feature type="domain" description="C-type lysozyme inhibitor" evidence="6">
    <location>
        <begin position="38"/>
        <end position="101"/>
    </location>
</feature>
<evidence type="ECO:0000256" key="5">
    <source>
        <dbReference type="SAM" id="SignalP"/>
    </source>
</evidence>
<evidence type="ECO:0000313" key="7">
    <source>
        <dbReference type="EMBL" id="MFD2740913.1"/>
    </source>
</evidence>
<keyword evidence="2" id="KW-0472">Membrane</keyword>
<feature type="signal peptide" evidence="5">
    <location>
        <begin position="1"/>
        <end position="19"/>
    </location>
</feature>
<protein>
    <submittedName>
        <fullName evidence="7">MliC family protein</fullName>
    </submittedName>
</protein>
<keyword evidence="8" id="KW-1185">Reference proteome</keyword>
<dbReference type="EMBL" id="JBHUMP010000015">
    <property type="protein sequence ID" value="MFD2740913.1"/>
    <property type="molecule type" value="Genomic_DNA"/>
</dbReference>
<comment type="caution">
    <text evidence="7">The sequence shown here is derived from an EMBL/GenBank/DDBJ whole genome shotgun (WGS) entry which is preliminary data.</text>
</comment>
<dbReference type="InterPro" id="IPR036328">
    <property type="entry name" value="MliC_sf"/>
</dbReference>
<accession>A0ABW5U4V3</accession>
<dbReference type="InterPro" id="IPR018660">
    <property type="entry name" value="MliC"/>
</dbReference>
<evidence type="ECO:0000256" key="1">
    <source>
        <dbReference type="ARBA" id="ARBA00022729"/>
    </source>
</evidence>
<evidence type="ECO:0000259" key="6">
    <source>
        <dbReference type="Pfam" id="PF09864"/>
    </source>
</evidence>
<reference evidence="8" key="1">
    <citation type="journal article" date="2019" name="Int. J. Syst. Evol. Microbiol.">
        <title>The Global Catalogue of Microorganisms (GCM) 10K type strain sequencing project: providing services to taxonomists for standard genome sequencing and annotation.</title>
        <authorList>
            <consortium name="The Broad Institute Genomics Platform"/>
            <consortium name="The Broad Institute Genome Sequencing Center for Infectious Disease"/>
            <person name="Wu L."/>
            <person name="Ma J."/>
        </authorList>
    </citation>
    <scope>NUCLEOTIDE SEQUENCE [LARGE SCALE GENOMIC DNA]</scope>
    <source>
        <strain evidence="8">TISTR 2562</strain>
    </source>
</reference>
<dbReference type="Gene3D" id="2.40.128.200">
    <property type="match status" value="1"/>
</dbReference>
<dbReference type="Proteomes" id="UP001597474">
    <property type="component" value="Unassembled WGS sequence"/>
</dbReference>
<dbReference type="SUPFAM" id="SSF141488">
    <property type="entry name" value="YdhA-like"/>
    <property type="match status" value="1"/>
</dbReference>